<dbReference type="RefSeq" id="WP_168570928.1">
    <property type="nucleotide sequence ID" value="NZ_CP051167.1"/>
</dbReference>
<dbReference type="EMBL" id="CP051167">
    <property type="protein sequence ID" value="QIZ72781.1"/>
    <property type="molecule type" value="Genomic_DNA"/>
</dbReference>
<dbReference type="AlphaFoldDB" id="A0A6H1U1S8"/>
<dbReference type="InterPro" id="IPR027417">
    <property type="entry name" value="P-loop_NTPase"/>
</dbReference>
<name>A0A6H1U1S8_9CYAN</name>
<evidence type="ECO:0000313" key="2">
    <source>
        <dbReference type="EMBL" id="QIZ72781.1"/>
    </source>
</evidence>
<accession>A0A6H1U1S8</accession>
<reference evidence="2 3" key="1">
    <citation type="submission" date="2020-04" db="EMBL/GenBank/DDBJ databases">
        <authorList>
            <person name="Basu S."/>
            <person name="Maruthanayagam V."/>
            <person name="Chakraborty S."/>
            <person name="Pramanik A."/>
            <person name="Mukherjee J."/>
            <person name="Brink B."/>
        </authorList>
    </citation>
    <scope>NUCLEOTIDE SEQUENCE [LARGE SCALE GENOMIC DNA]</scope>
    <source>
        <strain evidence="2 3">AP17</strain>
    </source>
</reference>
<protein>
    <recommendedName>
        <fullName evidence="1">vWA-MoxR associated protein N-terminal HTH domain-containing protein</fullName>
    </recommendedName>
</protein>
<dbReference type="Gene3D" id="3.40.50.300">
    <property type="entry name" value="P-loop containing nucleotide triphosphate hydrolases"/>
    <property type="match status" value="1"/>
</dbReference>
<dbReference type="Proteomes" id="UP000500857">
    <property type="component" value="Chromosome"/>
</dbReference>
<sequence length="450" mass="52165">MTIDQVVQLLNASLSQPLTELQEWMLRRSWEGQTYADMAAQLNYSAQYLRSKAASELWPILSEFWGESISKPNLRSQLEACPLSREQQQLLETLNRTYPYELPNFPSGPVPLDSPLYIDRPPIEELAYQELTRPGTVIRIKAPRLMGKSSLMLRMADRARQLNYHIVKLDFQEADASIFNSSDRFLRWLSANVTRQLQLDLHLDDYWFEEIGSKVSCTSYFEEYLLSQIETPLLFILNEVNVVFEYPEIARDFLPLLRFWHEQAKQRENWTKLRLIVIYSTEVYIPLNVNQSPFNVGLPLSLPPFSLAQTQELARRHGLDWSNSKEAKELRDFVGGHPYLIRIALYYLCQSGQSLTLKQLLAEASSDTGIYGDRLRNLLLTLKQNPQLYDAFRKVISSDRPVLLEPIAAYKLDCLGLVRCSTDGCAISCELYRRYFEFHFRNLQFGSDSC</sequence>
<feature type="domain" description="vWA-MoxR associated protein N-terminal HTH" evidence="1">
    <location>
        <begin position="5"/>
        <end position="79"/>
    </location>
</feature>
<dbReference type="Pfam" id="PF14516">
    <property type="entry name" value="AAA_35"/>
    <property type="match status" value="1"/>
</dbReference>
<organism evidence="2 3">
    <name type="scientific">Oxynema aestuarii AP17</name>
    <dbReference type="NCBI Taxonomy" id="2064643"/>
    <lineage>
        <taxon>Bacteria</taxon>
        <taxon>Bacillati</taxon>
        <taxon>Cyanobacteriota</taxon>
        <taxon>Cyanophyceae</taxon>
        <taxon>Oscillatoriophycideae</taxon>
        <taxon>Oscillatoriales</taxon>
        <taxon>Oscillatoriaceae</taxon>
        <taxon>Oxynema</taxon>
        <taxon>Oxynema aestuarii</taxon>
    </lineage>
</organism>
<dbReference type="KEGG" id="oxy:HCG48_21075"/>
<evidence type="ECO:0000313" key="3">
    <source>
        <dbReference type="Proteomes" id="UP000500857"/>
    </source>
</evidence>
<proteinExistence type="predicted"/>
<dbReference type="InterPro" id="IPR058651">
    <property type="entry name" value="HTH_VMAP-M9"/>
</dbReference>
<keyword evidence="3" id="KW-1185">Reference proteome</keyword>
<dbReference type="SUPFAM" id="SSF52540">
    <property type="entry name" value="P-loop containing nucleoside triphosphate hydrolases"/>
    <property type="match status" value="1"/>
</dbReference>
<dbReference type="Pfam" id="PF26355">
    <property type="entry name" value="HTH_VMAP-M9"/>
    <property type="match status" value="1"/>
</dbReference>
<gene>
    <name evidence="2" type="ORF">HCG48_21075</name>
</gene>
<evidence type="ECO:0000259" key="1">
    <source>
        <dbReference type="Pfam" id="PF26355"/>
    </source>
</evidence>